<gene>
    <name evidence="8" type="ORF">CHCC16736_3444</name>
    <name evidence="7" type="ORF">I6G80_20700</name>
</gene>
<evidence type="ECO:0000256" key="4">
    <source>
        <dbReference type="ARBA" id="ARBA00022989"/>
    </source>
</evidence>
<dbReference type="AlphaFoldDB" id="A0A1Y0YR60"/>
<comment type="subcellular location">
    <subcellularLocation>
        <location evidence="1">Membrane</location>
        <topology evidence="1">Multi-pass membrane protein</topology>
    </subcellularLocation>
</comment>
<organism evidence="8 9">
    <name type="scientific">Bacillus licheniformis</name>
    <dbReference type="NCBI Taxonomy" id="1402"/>
    <lineage>
        <taxon>Bacteria</taxon>
        <taxon>Bacillati</taxon>
        <taxon>Bacillota</taxon>
        <taxon>Bacilli</taxon>
        <taxon>Bacillales</taxon>
        <taxon>Bacillaceae</taxon>
        <taxon>Bacillus</taxon>
    </lineage>
</organism>
<comment type="similarity">
    <text evidence="2">Belongs to the TerC family.</text>
</comment>
<keyword evidence="5 6" id="KW-0472">Membrane</keyword>
<evidence type="ECO:0000313" key="8">
    <source>
        <dbReference type="EMBL" id="TWL28842.1"/>
    </source>
</evidence>
<dbReference type="Pfam" id="PF03741">
    <property type="entry name" value="TerC"/>
    <property type="match status" value="1"/>
</dbReference>
<feature type="transmembrane region" description="Helical" evidence="6">
    <location>
        <begin position="69"/>
        <end position="86"/>
    </location>
</feature>
<evidence type="ECO:0000256" key="6">
    <source>
        <dbReference type="SAM" id="Phobius"/>
    </source>
</evidence>
<evidence type="ECO:0000256" key="2">
    <source>
        <dbReference type="ARBA" id="ARBA00007511"/>
    </source>
</evidence>
<feature type="transmembrane region" description="Helical" evidence="6">
    <location>
        <begin position="194"/>
        <end position="213"/>
    </location>
</feature>
<dbReference type="GeneID" id="92862178"/>
<name>A0A1Y0YR60_BACLI</name>
<dbReference type="Proteomes" id="UP000595038">
    <property type="component" value="Chromosome"/>
</dbReference>
<evidence type="ECO:0000256" key="5">
    <source>
        <dbReference type="ARBA" id="ARBA00023136"/>
    </source>
</evidence>
<proteinExistence type="inferred from homology"/>
<evidence type="ECO:0000256" key="3">
    <source>
        <dbReference type="ARBA" id="ARBA00022692"/>
    </source>
</evidence>
<feature type="transmembrane region" description="Helical" evidence="6">
    <location>
        <begin position="131"/>
        <end position="148"/>
    </location>
</feature>
<dbReference type="OMA" id="YTAGKMI"/>
<dbReference type="PANTHER" id="PTHR30238:SF4">
    <property type="entry name" value="SLL1022 PROTEIN"/>
    <property type="match status" value="1"/>
</dbReference>
<evidence type="ECO:0000313" key="7">
    <source>
        <dbReference type="EMBL" id="QPR72204.1"/>
    </source>
</evidence>
<evidence type="ECO:0000313" key="10">
    <source>
        <dbReference type="Proteomes" id="UP000595038"/>
    </source>
</evidence>
<dbReference type="PANTHER" id="PTHR30238">
    <property type="entry name" value="MEMBRANE BOUND PREDICTED REDOX MODULATOR"/>
    <property type="match status" value="1"/>
</dbReference>
<feature type="transmembrane region" description="Helical" evidence="6">
    <location>
        <begin position="107"/>
        <end position="125"/>
    </location>
</feature>
<dbReference type="EMBL" id="CP065647">
    <property type="protein sequence ID" value="QPR72204.1"/>
    <property type="molecule type" value="Genomic_DNA"/>
</dbReference>
<feature type="transmembrane region" description="Helical" evidence="6">
    <location>
        <begin position="42"/>
        <end position="63"/>
    </location>
</feature>
<dbReference type="InterPro" id="IPR022301">
    <property type="entry name" value="Integral_membrane_YjbE"/>
</dbReference>
<keyword evidence="3 6" id="KW-0812">Transmembrane</keyword>
<protein>
    <submittedName>
        <fullName evidence="7">TerC family protein</fullName>
    </submittedName>
</protein>
<dbReference type="RefSeq" id="WP_009328832.1">
    <property type="nucleotide sequence ID" value="NZ_BEXU01000009.1"/>
</dbReference>
<dbReference type="Proteomes" id="UP000435910">
    <property type="component" value="Unassembled WGS sequence"/>
</dbReference>
<sequence length="220" mass="24078">MEHDILMSFLVIIGIDLILGGDNAVVIAMASRHLPPRQRQKAIIIGTLIAIMMRIALTMAAVYLLAVPYLQFIGGIFLLYLGYQLLIEKKDAQHVKGGTSLFKAIRIIVIADLFMSLDNVIAVAGASHGRLMLVVVGLMVSVPVIIWGSRLIQAALAKFPLLIYAGSGLLAYTGGEMIVREQELSSFMAQHSTLEMLLPVLTVIFVILASIYYEQTSEKH</sequence>
<keyword evidence="4 6" id="KW-1133">Transmembrane helix</keyword>
<feature type="transmembrane region" description="Helical" evidence="6">
    <location>
        <begin position="6"/>
        <end position="30"/>
    </location>
</feature>
<evidence type="ECO:0000256" key="1">
    <source>
        <dbReference type="ARBA" id="ARBA00004141"/>
    </source>
</evidence>
<evidence type="ECO:0000313" key="9">
    <source>
        <dbReference type="Proteomes" id="UP000435910"/>
    </source>
</evidence>
<dbReference type="EMBL" id="NILC01000021">
    <property type="protein sequence ID" value="TWL28842.1"/>
    <property type="molecule type" value="Genomic_DNA"/>
</dbReference>
<feature type="transmembrane region" description="Helical" evidence="6">
    <location>
        <begin position="155"/>
        <end position="174"/>
    </location>
</feature>
<dbReference type="GO" id="GO:0016020">
    <property type="term" value="C:membrane"/>
    <property type="evidence" value="ECO:0007669"/>
    <property type="project" value="UniProtKB-SubCell"/>
</dbReference>
<accession>A0A1Y0YR60</accession>
<dbReference type="NCBIfam" id="TIGR03717">
    <property type="entry name" value="R_switched_YjbE"/>
    <property type="match status" value="1"/>
</dbReference>
<reference evidence="7 10" key="2">
    <citation type="submission" date="2020-12" db="EMBL/GenBank/DDBJ databases">
        <title>FDA dAtabase for Regulatory Grade micrObial Sequences (FDA-ARGOS): Supporting development and validation of Infectious Disease Dx tests.</title>
        <authorList>
            <person name="Nelson B."/>
            <person name="Plummer A."/>
            <person name="Tallon L."/>
            <person name="Sadzewicz L."/>
            <person name="Zhao X."/>
            <person name="Boylan J."/>
            <person name="Ott S."/>
            <person name="Bowen H."/>
            <person name="Vavikolanu K."/>
            <person name="Mehta A."/>
            <person name="Aluvathingal J."/>
            <person name="Nadendla S."/>
            <person name="Myers T."/>
            <person name="Yan Y."/>
            <person name="Sichtig H."/>
        </authorList>
    </citation>
    <scope>NUCLEOTIDE SEQUENCE [LARGE SCALE GENOMIC DNA]</scope>
    <source>
        <strain evidence="7 10">FDAARGOS_923</strain>
    </source>
</reference>
<reference evidence="8 9" key="1">
    <citation type="submission" date="2019-06" db="EMBL/GenBank/DDBJ databases">
        <title>Genome sequence analysis of &gt;100 Bacillus licheniformis strains suggests intrinsic resistance to this species.</title>
        <authorList>
            <person name="Wels M."/>
            <person name="Siezen R.J."/>
            <person name="Johansen E."/>
            <person name="Stuer-Lauridsen B."/>
            <person name="Bjerre K."/>
            <person name="Nielsen B.K.K."/>
        </authorList>
    </citation>
    <scope>NUCLEOTIDE SEQUENCE [LARGE SCALE GENOMIC DNA]</scope>
    <source>
        <strain evidence="8 9">BAC-16736</strain>
    </source>
</reference>
<dbReference type="InterPro" id="IPR005496">
    <property type="entry name" value="Integral_membrane_TerC"/>
</dbReference>